<proteinExistence type="inferred from homology"/>
<keyword evidence="10" id="KW-0813">Transport</keyword>
<evidence type="ECO:0000256" key="7">
    <source>
        <dbReference type="ARBA" id="ARBA00035120"/>
    </source>
</evidence>
<feature type="compositionally biased region" description="Low complexity" evidence="11">
    <location>
        <begin position="108"/>
        <end position="118"/>
    </location>
</feature>
<evidence type="ECO:0000256" key="3">
    <source>
        <dbReference type="ARBA" id="ARBA00022692"/>
    </source>
</evidence>
<feature type="compositionally biased region" description="Basic and acidic residues" evidence="11">
    <location>
        <begin position="265"/>
        <end position="283"/>
    </location>
</feature>
<evidence type="ECO:0000256" key="11">
    <source>
        <dbReference type="SAM" id="MobiDB-lite"/>
    </source>
</evidence>
<evidence type="ECO:0000256" key="1">
    <source>
        <dbReference type="ARBA" id="ARBA00004651"/>
    </source>
</evidence>
<feature type="transmembrane region" description="Helical" evidence="10">
    <location>
        <begin position="380"/>
        <end position="401"/>
    </location>
</feature>
<comment type="similarity">
    <text evidence="7 10">Belongs to the fluoride channel Fluc/FEX (TC 1.A.43) family.</text>
</comment>
<reference evidence="12 13" key="1">
    <citation type="submission" date="2020-09" db="EMBL/GenBank/DDBJ databases">
        <title>novel species in genus Nocardioides.</title>
        <authorList>
            <person name="Zhang G."/>
        </authorList>
    </citation>
    <scope>NUCLEOTIDE SEQUENCE [LARGE SCALE GENOMIC DNA]</scope>
    <source>
        <strain evidence="12 13">KCTC 39551</strain>
    </source>
</reference>
<dbReference type="Proteomes" id="UP000618818">
    <property type="component" value="Unassembled WGS sequence"/>
</dbReference>
<dbReference type="InterPro" id="IPR003691">
    <property type="entry name" value="FluC"/>
</dbReference>
<gene>
    <name evidence="10" type="primary">fluC</name>
    <name evidence="10" type="synonym">crcB</name>
    <name evidence="12" type="ORF">IEZ26_02615</name>
</gene>
<keyword evidence="10" id="KW-0479">Metal-binding</keyword>
<feature type="compositionally biased region" description="Basic residues" evidence="11">
    <location>
        <begin position="95"/>
        <end position="107"/>
    </location>
</feature>
<dbReference type="HAMAP" id="MF_00454">
    <property type="entry name" value="FluC"/>
    <property type="match status" value="1"/>
</dbReference>
<keyword evidence="10" id="KW-0915">Sodium</keyword>
<feature type="transmembrane region" description="Helical" evidence="10">
    <location>
        <begin position="408"/>
        <end position="427"/>
    </location>
</feature>
<keyword evidence="6 10" id="KW-0407">Ion channel</keyword>
<dbReference type="PANTHER" id="PTHR28259:SF1">
    <property type="entry name" value="FLUORIDE EXPORT PROTEIN 1-RELATED"/>
    <property type="match status" value="1"/>
</dbReference>
<comment type="activity regulation">
    <text evidence="10">Na(+) is not transported, but it plays an essential structural role and its presence is essential for fluoride channel function.</text>
</comment>
<feature type="region of interest" description="Disordered" evidence="11">
    <location>
        <begin position="1"/>
        <end position="34"/>
    </location>
</feature>
<evidence type="ECO:0000313" key="13">
    <source>
        <dbReference type="Proteomes" id="UP000618818"/>
    </source>
</evidence>
<evidence type="ECO:0000256" key="5">
    <source>
        <dbReference type="ARBA" id="ARBA00023136"/>
    </source>
</evidence>
<evidence type="ECO:0000256" key="9">
    <source>
        <dbReference type="ARBA" id="ARBA00049940"/>
    </source>
</evidence>
<evidence type="ECO:0000256" key="2">
    <source>
        <dbReference type="ARBA" id="ARBA00022475"/>
    </source>
</evidence>
<keyword evidence="10" id="KW-0406">Ion transport</keyword>
<feature type="region of interest" description="Disordered" evidence="11">
    <location>
        <begin position="55"/>
        <end position="198"/>
    </location>
</feature>
<dbReference type="Pfam" id="PF02537">
    <property type="entry name" value="CRCB"/>
    <property type="match status" value="1"/>
</dbReference>
<feature type="compositionally biased region" description="Basic and acidic residues" evidence="11">
    <location>
        <begin position="133"/>
        <end position="166"/>
    </location>
</feature>
<feature type="binding site" evidence="10">
    <location>
        <position position="418"/>
    </location>
    <ligand>
        <name>Na(+)</name>
        <dbReference type="ChEBI" id="CHEBI:29101"/>
        <note>structural</note>
    </ligand>
</feature>
<evidence type="ECO:0000256" key="8">
    <source>
        <dbReference type="ARBA" id="ARBA00035585"/>
    </source>
</evidence>
<accession>A0ABR8N6J4</accession>
<feature type="compositionally biased region" description="Basic residues" evidence="11">
    <location>
        <begin position="119"/>
        <end position="132"/>
    </location>
</feature>
<keyword evidence="5 10" id="KW-0472">Membrane</keyword>
<keyword evidence="4 10" id="KW-1133">Transmembrane helix</keyword>
<comment type="caution">
    <text evidence="12">The sequence shown here is derived from an EMBL/GenBank/DDBJ whole genome shotgun (WGS) entry which is preliminary data.</text>
</comment>
<protein>
    <recommendedName>
        <fullName evidence="10">Fluoride-specific ion channel FluC</fullName>
    </recommendedName>
</protein>
<feature type="compositionally biased region" description="Basic residues" evidence="11">
    <location>
        <begin position="57"/>
        <end position="74"/>
    </location>
</feature>
<comment type="function">
    <text evidence="9 10">Fluoride-specific ion channel. Important for reducing fluoride concentration in the cell, thus reducing its toxicity.</text>
</comment>
<sequence>MVTSRFEPPAPGQSWLHWTVHPRPSPPVEKSPSAADLRVDAGVLAARCGRRASLGGRRLRAPRPVRPRRVRRAGGLRAGGQRDPACGRPLQGPRAGHRLAPAHRGGRRLAPAPGAAHPGRGRRPRPAAHLRSRVVDGRPVRRGLGRDDRVRRQDRLVRAGARDDRRRVGRVGHRPPRPHCARADQRGRGRRTPAPHRRPALHLAQAAVPRAAPRAAPAVALAPVRLPARRGPDVDVRQLRAAVPRHLPRADRRGGDARAPPRGRRVPDGSRGRPHLRDHDRDVRRRRRVLPGRATAVHGPHAAPARAAQLAARRAGPPARRCVRPAVGRQPGLGVLHEPGRVTRRPLRAVDVLLVAAGGAVGAVLRHLVDVAAPDTLFPWPTLAINVVGAFVLGALPILAVVRRSPRVAATLGPGLLGGFTTVSAWAGQTRDLAAGGHVVVAGAYLALTLAAGLSAAALGQHLSGRPEPEEAVA</sequence>
<name>A0ABR8N6J4_9ACTN</name>
<feature type="transmembrane region" description="Helical" evidence="10">
    <location>
        <begin position="349"/>
        <end position="368"/>
    </location>
</feature>
<dbReference type="EMBL" id="JACXYZ010000001">
    <property type="protein sequence ID" value="MBD3923500.1"/>
    <property type="molecule type" value="Genomic_DNA"/>
</dbReference>
<evidence type="ECO:0000256" key="10">
    <source>
        <dbReference type="HAMAP-Rule" id="MF_00454"/>
    </source>
</evidence>
<dbReference type="PANTHER" id="PTHR28259">
    <property type="entry name" value="FLUORIDE EXPORT PROTEIN 1-RELATED"/>
    <property type="match status" value="1"/>
</dbReference>
<feature type="region of interest" description="Disordered" evidence="11">
    <location>
        <begin position="240"/>
        <end position="290"/>
    </location>
</feature>
<comment type="subcellular location">
    <subcellularLocation>
        <location evidence="1 10">Cell membrane</location>
        <topology evidence="1 10">Multi-pass membrane protein</topology>
    </subcellularLocation>
</comment>
<keyword evidence="2 10" id="KW-1003">Cell membrane</keyword>
<feature type="binding site" evidence="10">
    <location>
        <position position="421"/>
    </location>
    <ligand>
        <name>Na(+)</name>
        <dbReference type="ChEBI" id="CHEBI:29101"/>
        <note>structural</note>
    </ligand>
</feature>
<keyword evidence="3 10" id="KW-0812">Transmembrane</keyword>
<comment type="catalytic activity">
    <reaction evidence="8">
        <text>fluoride(in) = fluoride(out)</text>
        <dbReference type="Rhea" id="RHEA:76159"/>
        <dbReference type="ChEBI" id="CHEBI:17051"/>
    </reaction>
    <physiologicalReaction direction="left-to-right" evidence="8">
        <dbReference type="Rhea" id="RHEA:76160"/>
    </physiologicalReaction>
</comment>
<evidence type="ECO:0000313" key="12">
    <source>
        <dbReference type="EMBL" id="MBD3923500.1"/>
    </source>
</evidence>
<feature type="compositionally biased region" description="Basic residues" evidence="11">
    <location>
        <begin position="188"/>
        <end position="198"/>
    </location>
</feature>
<evidence type="ECO:0000256" key="6">
    <source>
        <dbReference type="ARBA" id="ARBA00023303"/>
    </source>
</evidence>
<keyword evidence="13" id="KW-1185">Reference proteome</keyword>
<feature type="compositionally biased region" description="Basic residues" evidence="11">
    <location>
        <begin position="167"/>
        <end position="180"/>
    </location>
</feature>
<organism evidence="12 13">
    <name type="scientific">Nocardioides cavernae</name>
    <dbReference type="NCBI Taxonomy" id="1921566"/>
    <lineage>
        <taxon>Bacteria</taxon>
        <taxon>Bacillati</taxon>
        <taxon>Actinomycetota</taxon>
        <taxon>Actinomycetes</taxon>
        <taxon>Propionibacteriales</taxon>
        <taxon>Nocardioidaceae</taxon>
        <taxon>Nocardioides</taxon>
    </lineage>
</organism>
<evidence type="ECO:0000256" key="4">
    <source>
        <dbReference type="ARBA" id="ARBA00022989"/>
    </source>
</evidence>
<feature type="transmembrane region" description="Helical" evidence="10">
    <location>
        <begin position="439"/>
        <end position="459"/>
    </location>
</feature>